<dbReference type="EMBL" id="ASPP01028782">
    <property type="protein sequence ID" value="ETO04908.1"/>
    <property type="molecule type" value="Genomic_DNA"/>
</dbReference>
<evidence type="ECO:0000313" key="3">
    <source>
        <dbReference type="Proteomes" id="UP000023152"/>
    </source>
</evidence>
<accession>X6LSP1</accession>
<sequence>MEKEKENEQAQEKEKEKGEEKEWSAFSAQPNDYILKRQSLGKSMKEIVSKLKLNLDQNLPLLRRRSEHNSHAPLDSKQEIKIKKDIEKRKRKVIEKSYQDFNKKLHIPYWKGANENEKINDQIIIDNLESDIPGHNDIVAEFDSTYIGIYSTVLCTDFYFTSLSYFLFLKQNSKNLTLAKEVIFQTVISCYYYIICEKANVLKKGNTAFKKKRPMIALIDNQTYMTFVAFEKHCSKYSKNENASLSLCQNIVNQIYDDVLSTYFDYVDIIKQFH</sequence>
<proteinExistence type="predicted"/>
<keyword evidence="3" id="KW-1185">Reference proteome</keyword>
<dbReference type="Proteomes" id="UP000023152">
    <property type="component" value="Unassembled WGS sequence"/>
</dbReference>
<name>X6LSP1_RETFI</name>
<reference evidence="2 3" key="1">
    <citation type="journal article" date="2013" name="Curr. Biol.">
        <title>The Genome of the Foraminiferan Reticulomyxa filosa.</title>
        <authorList>
            <person name="Glockner G."/>
            <person name="Hulsmann N."/>
            <person name="Schleicher M."/>
            <person name="Noegel A.A."/>
            <person name="Eichinger L."/>
            <person name="Gallinger C."/>
            <person name="Pawlowski J."/>
            <person name="Sierra R."/>
            <person name="Euteneuer U."/>
            <person name="Pillet L."/>
            <person name="Moustafa A."/>
            <person name="Platzer M."/>
            <person name="Groth M."/>
            <person name="Szafranski K."/>
            <person name="Schliwa M."/>
        </authorList>
    </citation>
    <scope>NUCLEOTIDE SEQUENCE [LARGE SCALE GENOMIC DNA]</scope>
</reference>
<comment type="caution">
    <text evidence="2">The sequence shown here is derived from an EMBL/GenBank/DDBJ whole genome shotgun (WGS) entry which is preliminary data.</text>
</comment>
<gene>
    <name evidence="2" type="ORF">RFI_32488</name>
</gene>
<protein>
    <submittedName>
        <fullName evidence="2">Uncharacterized protein</fullName>
    </submittedName>
</protein>
<dbReference type="AlphaFoldDB" id="X6LSP1"/>
<evidence type="ECO:0000313" key="2">
    <source>
        <dbReference type="EMBL" id="ETO04908.1"/>
    </source>
</evidence>
<evidence type="ECO:0000256" key="1">
    <source>
        <dbReference type="SAM" id="MobiDB-lite"/>
    </source>
</evidence>
<organism evidence="2 3">
    <name type="scientific">Reticulomyxa filosa</name>
    <dbReference type="NCBI Taxonomy" id="46433"/>
    <lineage>
        <taxon>Eukaryota</taxon>
        <taxon>Sar</taxon>
        <taxon>Rhizaria</taxon>
        <taxon>Retaria</taxon>
        <taxon>Foraminifera</taxon>
        <taxon>Monothalamids</taxon>
        <taxon>Reticulomyxidae</taxon>
        <taxon>Reticulomyxa</taxon>
    </lineage>
</organism>
<feature type="compositionally biased region" description="Basic and acidic residues" evidence="1">
    <location>
        <begin position="1"/>
        <end position="23"/>
    </location>
</feature>
<feature type="region of interest" description="Disordered" evidence="1">
    <location>
        <begin position="1"/>
        <end position="25"/>
    </location>
</feature>